<dbReference type="EC" id="5.2.1.8" evidence="3 11"/>
<dbReference type="InterPro" id="IPR046357">
    <property type="entry name" value="PPIase_dom_sf"/>
</dbReference>
<dbReference type="NCBIfam" id="TIGR00115">
    <property type="entry name" value="tig"/>
    <property type="match status" value="1"/>
</dbReference>
<dbReference type="Gene3D" id="3.10.50.40">
    <property type="match status" value="1"/>
</dbReference>
<evidence type="ECO:0000256" key="4">
    <source>
        <dbReference type="ARBA" id="ARBA00016902"/>
    </source>
</evidence>
<comment type="similarity">
    <text evidence="2 11 13">Belongs to the FKBP-type PPIase family. Tig subfamily.</text>
</comment>
<comment type="catalytic activity">
    <reaction evidence="1 11 12">
        <text>[protein]-peptidylproline (omega=180) = [protein]-peptidylproline (omega=0)</text>
        <dbReference type="Rhea" id="RHEA:16237"/>
        <dbReference type="Rhea" id="RHEA-COMP:10747"/>
        <dbReference type="Rhea" id="RHEA-COMP:10748"/>
        <dbReference type="ChEBI" id="CHEBI:83833"/>
        <dbReference type="ChEBI" id="CHEBI:83834"/>
        <dbReference type="EC" id="5.2.1.8"/>
    </reaction>
</comment>
<dbReference type="RefSeq" id="WP_151424743.1">
    <property type="nucleotide sequence ID" value="NZ_WBJX01000006.1"/>
</dbReference>
<comment type="caution">
    <text evidence="16">The sequence shown here is derived from an EMBL/GenBank/DDBJ whole genome shotgun (WGS) entry which is preliminary data.</text>
</comment>
<evidence type="ECO:0000256" key="3">
    <source>
        <dbReference type="ARBA" id="ARBA00013194"/>
    </source>
</evidence>
<dbReference type="Proteomes" id="UP000490386">
    <property type="component" value="Unassembled WGS sequence"/>
</dbReference>
<dbReference type="SUPFAM" id="SSF109998">
    <property type="entry name" value="Triger factor/SurA peptide-binding domain-like"/>
    <property type="match status" value="1"/>
</dbReference>
<dbReference type="InterPro" id="IPR001179">
    <property type="entry name" value="PPIase_FKBP_dom"/>
</dbReference>
<dbReference type="Pfam" id="PF05698">
    <property type="entry name" value="Trigger_C"/>
    <property type="match status" value="1"/>
</dbReference>
<dbReference type="SUPFAM" id="SSF54534">
    <property type="entry name" value="FKBP-like"/>
    <property type="match status" value="1"/>
</dbReference>
<evidence type="ECO:0000256" key="12">
    <source>
        <dbReference type="PROSITE-ProRule" id="PRU00277"/>
    </source>
</evidence>
<evidence type="ECO:0000313" key="16">
    <source>
        <dbReference type="EMBL" id="KAB1636441.1"/>
    </source>
</evidence>
<dbReference type="InterPro" id="IPR005215">
    <property type="entry name" value="Trig_fac"/>
</dbReference>
<keyword evidence="7 11" id="KW-0143">Chaperone</keyword>
<dbReference type="HAMAP" id="MF_00303">
    <property type="entry name" value="Trigger_factor_Tig"/>
    <property type="match status" value="1"/>
</dbReference>
<comment type="domain">
    <text evidence="11">Consists of 3 domains; the N-terminus binds the ribosome, the middle domain has PPIase activity, while the C-terminus has intrinsic chaperone activity on its own.</text>
</comment>
<dbReference type="GO" id="GO:0051301">
    <property type="term" value="P:cell division"/>
    <property type="evidence" value="ECO:0007669"/>
    <property type="project" value="UniProtKB-KW"/>
</dbReference>
<comment type="function">
    <text evidence="11">Involved in protein export. Acts as a chaperone by maintaining the newly synthesized protein in an open conformation. Functions as a peptidyl-prolyl cis-trans isomerase.</text>
</comment>
<dbReference type="InterPro" id="IPR037041">
    <property type="entry name" value="Trigger_fac_C_sf"/>
</dbReference>
<keyword evidence="11" id="KW-0963">Cytoplasm</keyword>
<gene>
    <name evidence="11" type="primary">tig</name>
    <name evidence="16" type="ORF">F8O03_15960</name>
</gene>
<dbReference type="OrthoDB" id="9767721at2"/>
<keyword evidence="9 11" id="KW-0131">Cell cycle</keyword>
<dbReference type="AlphaFoldDB" id="A0A7J5AY81"/>
<evidence type="ECO:0000256" key="5">
    <source>
        <dbReference type="ARBA" id="ARBA00022618"/>
    </source>
</evidence>
<dbReference type="Gene3D" id="1.10.3120.10">
    <property type="entry name" value="Trigger factor, C-terminal domain"/>
    <property type="match status" value="1"/>
</dbReference>
<feature type="domain" description="PPIase FKBP-type" evidence="15">
    <location>
        <begin position="166"/>
        <end position="213"/>
    </location>
</feature>
<comment type="subcellular location">
    <subcellularLocation>
        <location evidence="11">Cytoplasm</location>
    </subcellularLocation>
    <text evidence="11">About half TF is bound to the ribosome near the polypeptide exit tunnel while the other half is free in the cytoplasm.</text>
</comment>
<dbReference type="InterPro" id="IPR036611">
    <property type="entry name" value="Trigger_fac_ribosome-bd_sf"/>
</dbReference>
<dbReference type="InterPro" id="IPR027304">
    <property type="entry name" value="Trigger_fact/SurA_dom_sf"/>
</dbReference>
<evidence type="ECO:0000256" key="2">
    <source>
        <dbReference type="ARBA" id="ARBA00005464"/>
    </source>
</evidence>
<dbReference type="PANTHER" id="PTHR30560:SF3">
    <property type="entry name" value="TRIGGER FACTOR-LIKE PROTEIN TIG, CHLOROPLASTIC"/>
    <property type="match status" value="1"/>
</dbReference>
<protein>
    <recommendedName>
        <fullName evidence="4 11">Trigger factor</fullName>
        <shortName evidence="11">TF</shortName>
        <ecNumber evidence="3 11">5.2.1.8</ecNumber>
    </recommendedName>
    <alternativeName>
        <fullName evidence="10 11">PPIase</fullName>
    </alternativeName>
</protein>
<feature type="region of interest" description="Disordered" evidence="14">
    <location>
        <begin position="435"/>
        <end position="465"/>
    </location>
</feature>
<name>A0A7J5AY81_9MICO</name>
<dbReference type="SUPFAM" id="SSF102735">
    <property type="entry name" value="Trigger factor ribosome-binding domain"/>
    <property type="match status" value="1"/>
</dbReference>
<dbReference type="GO" id="GO:0003755">
    <property type="term" value="F:peptidyl-prolyl cis-trans isomerase activity"/>
    <property type="evidence" value="ECO:0007669"/>
    <property type="project" value="UniProtKB-UniRule"/>
</dbReference>
<evidence type="ECO:0000256" key="8">
    <source>
        <dbReference type="ARBA" id="ARBA00023235"/>
    </source>
</evidence>
<dbReference type="GO" id="GO:0044183">
    <property type="term" value="F:protein folding chaperone"/>
    <property type="evidence" value="ECO:0007669"/>
    <property type="project" value="TreeGrafter"/>
</dbReference>
<dbReference type="Pfam" id="PF05697">
    <property type="entry name" value="Trigger_N"/>
    <property type="match status" value="1"/>
</dbReference>
<proteinExistence type="inferred from homology"/>
<evidence type="ECO:0000256" key="7">
    <source>
        <dbReference type="ARBA" id="ARBA00023186"/>
    </source>
</evidence>
<evidence type="ECO:0000256" key="10">
    <source>
        <dbReference type="ARBA" id="ARBA00029986"/>
    </source>
</evidence>
<keyword evidence="5 11" id="KW-0132">Cell division</keyword>
<keyword evidence="17" id="KW-1185">Reference proteome</keyword>
<evidence type="ECO:0000256" key="1">
    <source>
        <dbReference type="ARBA" id="ARBA00000971"/>
    </source>
</evidence>
<keyword evidence="6 11" id="KW-0697">Rotamase</keyword>
<dbReference type="GO" id="GO:0015031">
    <property type="term" value="P:protein transport"/>
    <property type="evidence" value="ECO:0007669"/>
    <property type="project" value="UniProtKB-UniRule"/>
</dbReference>
<dbReference type="InterPro" id="IPR008881">
    <property type="entry name" value="Trigger_fac_ribosome-bd_bac"/>
</dbReference>
<sequence length="465" mass="50658">MKTSVEQINPTRVKLTINVEPAELKPYVDSAYRTIAEQIQVPGFRRGKVPTPIIDQRVGRAAVLDQAISDGLDVFFNQAVAESDVQPLGRPKADIVETPNVADFAGDLVVEVEVDSRPSIELPSYDGIKVEVEAAAVNAADVDAELEELRKRFGTLVTADRPIEDGDFVTLDLIATVDGEKVDEAEGISYELGSGQLLEGTDEALLTLTAGEETTFRSTLLGGEHEGKEAEITVTVQSVKDRELPEVDDEFAQIASEFDTIEELRADLETQAKSKKTFEQVDAAREKVVEQLLDLVEIPLPETLINDEVTRHLEQEGLQPDDEHGVEVRANAEKSFRQQVLLDEVIKAEGVEVEQDELTQFLIQSAAQYGMAPQEFIGVLQENNQLPGMIGEVARSKAILFVLDKAEVVDTNGDAVDISEFTVAVQRAKDKAAAAEAEASADAVESDEVASDEVASEEVKDDEAK</sequence>
<dbReference type="InterPro" id="IPR008880">
    <property type="entry name" value="Trigger_fac_C"/>
</dbReference>
<keyword evidence="8 11" id="KW-0413">Isomerase</keyword>
<dbReference type="GO" id="GO:0043022">
    <property type="term" value="F:ribosome binding"/>
    <property type="evidence" value="ECO:0007669"/>
    <property type="project" value="TreeGrafter"/>
</dbReference>
<evidence type="ECO:0000256" key="11">
    <source>
        <dbReference type="HAMAP-Rule" id="MF_00303"/>
    </source>
</evidence>
<dbReference type="Gene3D" id="3.30.70.1050">
    <property type="entry name" value="Trigger factor ribosome-binding domain"/>
    <property type="match status" value="1"/>
</dbReference>
<feature type="compositionally biased region" description="Acidic residues" evidence="14">
    <location>
        <begin position="444"/>
        <end position="465"/>
    </location>
</feature>
<dbReference type="GO" id="GO:0005737">
    <property type="term" value="C:cytoplasm"/>
    <property type="evidence" value="ECO:0007669"/>
    <property type="project" value="UniProtKB-SubCell"/>
</dbReference>
<dbReference type="PROSITE" id="PS50059">
    <property type="entry name" value="FKBP_PPIASE"/>
    <property type="match status" value="1"/>
</dbReference>
<dbReference type="GO" id="GO:0051083">
    <property type="term" value="P:'de novo' cotranslational protein folding"/>
    <property type="evidence" value="ECO:0007669"/>
    <property type="project" value="TreeGrafter"/>
</dbReference>
<evidence type="ECO:0000313" key="17">
    <source>
        <dbReference type="Proteomes" id="UP000490386"/>
    </source>
</evidence>
<accession>A0A7J5AY81</accession>
<dbReference type="GO" id="GO:0043335">
    <property type="term" value="P:protein unfolding"/>
    <property type="evidence" value="ECO:0007669"/>
    <property type="project" value="TreeGrafter"/>
</dbReference>
<evidence type="ECO:0000259" key="15">
    <source>
        <dbReference type="PROSITE" id="PS50059"/>
    </source>
</evidence>
<reference evidence="16 17" key="1">
    <citation type="submission" date="2019-09" db="EMBL/GenBank/DDBJ databases">
        <title>Phylogeny of genus Pseudoclavibacter and closely related genus.</title>
        <authorList>
            <person name="Li Y."/>
        </authorList>
    </citation>
    <scope>NUCLEOTIDE SEQUENCE [LARGE SCALE GENOMIC DNA]</scope>
    <source>
        <strain evidence="16 17">THG-MD12</strain>
    </source>
</reference>
<evidence type="ECO:0000256" key="9">
    <source>
        <dbReference type="ARBA" id="ARBA00023306"/>
    </source>
</evidence>
<dbReference type="EMBL" id="WBJX01000006">
    <property type="protein sequence ID" value="KAB1636441.1"/>
    <property type="molecule type" value="Genomic_DNA"/>
</dbReference>
<dbReference type="PANTHER" id="PTHR30560">
    <property type="entry name" value="TRIGGER FACTOR CHAPERONE AND PEPTIDYL-PROLYL CIS/TRANS ISOMERASE"/>
    <property type="match status" value="1"/>
</dbReference>
<dbReference type="Pfam" id="PF00254">
    <property type="entry name" value="FKBP_C"/>
    <property type="match status" value="1"/>
</dbReference>
<evidence type="ECO:0000256" key="14">
    <source>
        <dbReference type="SAM" id="MobiDB-lite"/>
    </source>
</evidence>
<evidence type="ECO:0000256" key="13">
    <source>
        <dbReference type="RuleBase" id="RU003914"/>
    </source>
</evidence>
<dbReference type="PIRSF" id="PIRSF003095">
    <property type="entry name" value="Trigger_factor"/>
    <property type="match status" value="1"/>
</dbReference>
<organism evidence="16 17">
    <name type="scientific">Pseudoclavibacter terrae</name>
    <dbReference type="NCBI Taxonomy" id="1530195"/>
    <lineage>
        <taxon>Bacteria</taxon>
        <taxon>Bacillati</taxon>
        <taxon>Actinomycetota</taxon>
        <taxon>Actinomycetes</taxon>
        <taxon>Micrococcales</taxon>
        <taxon>Microbacteriaceae</taxon>
        <taxon>Pseudoclavibacter</taxon>
    </lineage>
</organism>
<evidence type="ECO:0000256" key="6">
    <source>
        <dbReference type="ARBA" id="ARBA00023110"/>
    </source>
</evidence>